<dbReference type="PANTHER" id="PTHR30354:SF25">
    <property type="entry name" value="INNER MEMBRANE PERMEASE YGBN"/>
    <property type="match status" value="1"/>
</dbReference>
<name>A0A9X2D7L1_9ACTN</name>
<dbReference type="AlphaFoldDB" id="A0A9X2D7L1"/>
<dbReference type="Proteomes" id="UP001139485">
    <property type="component" value="Unassembled WGS sequence"/>
</dbReference>
<evidence type="ECO:0000256" key="1">
    <source>
        <dbReference type="SAM" id="Phobius"/>
    </source>
</evidence>
<accession>A0A9X2D7L1</accession>
<dbReference type="PIRSF" id="PIRSF002746">
    <property type="entry name" value="Gluconate_transporter"/>
    <property type="match status" value="1"/>
</dbReference>
<dbReference type="NCBIfam" id="NF007332">
    <property type="entry name" value="PRK09821.1"/>
    <property type="match status" value="1"/>
</dbReference>
<organism evidence="2 3">
    <name type="scientific">Nocardioides bruguierae</name>
    <dbReference type="NCBI Taxonomy" id="2945102"/>
    <lineage>
        <taxon>Bacteria</taxon>
        <taxon>Bacillati</taxon>
        <taxon>Actinomycetota</taxon>
        <taxon>Actinomycetes</taxon>
        <taxon>Propionibacteriales</taxon>
        <taxon>Nocardioidaceae</taxon>
        <taxon>Nocardioides</taxon>
    </lineage>
</organism>
<evidence type="ECO:0000313" key="3">
    <source>
        <dbReference type="Proteomes" id="UP001139485"/>
    </source>
</evidence>
<feature type="transmembrane region" description="Helical" evidence="1">
    <location>
        <begin position="29"/>
        <end position="48"/>
    </location>
</feature>
<dbReference type="EMBL" id="JAMOIL010000012">
    <property type="protein sequence ID" value="MCM0620863.1"/>
    <property type="molecule type" value="Genomic_DNA"/>
</dbReference>
<dbReference type="GO" id="GO:0005886">
    <property type="term" value="C:plasma membrane"/>
    <property type="evidence" value="ECO:0007669"/>
    <property type="project" value="TreeGrafter"/>
</dbReference>
<feature type="transmembrane region" description="Helical" evidence="1">
    <location>
        <begin position="6"/>
        <end position="22"/>
    </location>
</feature>
<reference evidence="2" key="1">
    <citation type="submission" date="2022-05" db="EMBL/GenBank/DDBJ databases">
        <authorList>
            <person name="Tuo L."/>
        </authorList>
    </citation>
    <scope>NUCLEOTIDE SEQUENCE</scope>
    <source>
        <strain evidence="2">BSK12Z-4</strain>
    </source>
</reference>
<keyword evidence="3" id="KW-1185">Reference proteome</keyword>
<feature type="transmembrane region" description="Helical" evidence="1">
    <location>
        <begin position="256"/>
        <end position="277"/>
    </location>
</feature>
<dbReference type="GO" id="GO:0015128">
    <property type="term" value="F:gluconate transmembrane transporter activity"/>
    <property type="evidence" value="ECO:0007669"/>
    <property type="project" value="InterPro"/>
</dbReference>
<dbReference type="NCBIfam" id="TIGR00791">
    <property type="entry name" value="gntP"/>
    <property type="match status" value="1"/>
</dbReference>
<keyword evidence="1" id="KW-0812">Transmembrane</keyword>
<feature type="transmembrane region" description="Helical" evidence="1">
    <location>
        <begin position="408"/>
        <end position="428"/>
    </location>
</feature>
<keyword evidence="1" id="KW-1133">Transmembrane helix</keyword>
<feature type="transmembrane region" description="Helical" evidence="1">
    <location>
        <begin position="385"/>
        <end position="402"/>
    </location>
</feature>
<feature type="transmembrane region" description="Helical" evidence="1">
    <location>
        <begin position="320"/>
        <end position="343"/>
    </location>
</feature>
<dbReference type="InterPro" id="IPR003474">
    <property type="entry name" value="Glcn_transporter"/>
</dbReference>
<keyword evidence="1" id="KW-0472">Membrane</keyword>
<feature type="transmembrane region" description="Helical" evidence="1">
    <location>
        <begin position="449"/>
        <end position="475"/>
    </location>
</feature>
<protein>
    <submittedName>
        <fullName evidence="2">GntP family transporter</fullName>
    </submittedName>
</protein>
<feature type="transmembrane region" description="Helical" evidence="1">
    <location>
        <begin position="101"/>
        <end position="130"/>
    </location>
</feature>
<feature type="transmembrane region" description="Helical" evidence="1">
    <location>
        <begin position="60"/>
        <end position="80"/>
    </location>
</feature>
<feature type="transmembrane region" description="Helical" evidence="1">
    <location>
        <begin position="175"/>
        <end position="197"/>
    </location>
</feature>
<dbReference type="RefSeq" id="WP_250827389.1">
    <property type="nucleotide sequence ID" value="NZ_JAMOIL010000012.1"/>
</dbReference>
<dbReference type="Pfam" id="PF02447">
    <property type="entry name" value="GntP_permease"/>
    <property type="match status" value="1"/>
</dbReference>
<comment type="caution">
    <text evidence="2">The sequence shown here is derived from an EMBL/GenBank/DDBJ whole genome shotgun (WGS) entry which is preliminary data.</text>
</comment>
<feature type="transmembrane region" description="Helical" evidence="1">
    <location>
        <begin position="355"/>
        <end position="378"/>
    </location>
</feature>
<sequence>MGTTGLLITAIVAVAVLLVAIIRLKLPAFLALLGVSVLTALVVGIPLGDVVTTIVEGMGGTLGNVALLVGLGTMLGKLIEVSGGARSLADTFTSTFGEAKIIAALTAVAFLLAIPVFFDVGFIVLIPIIYGFAVALGADPVKVGLPVGGIMLAIHVTVPPHPGVVGGAAIVDADLGWITIFGLVICIPLAFLSYYVAGVLNKRDIAMLPETARTFASFRESMLASGTGATGTPAAEENESAVAKAARENPAGSGSVMFFILLPIVMIMAGTIGGLMVTEGSTADTVLGFVGAPAVALLVTTFIAYYVLGTRRGVSSADLGSALDAGLAPAAIIILVTGAGGVFGKVLTVSGIGTALADSLSATGMPLLLALFLVAVVLRVSQGSATVAIVTTLGLLTTAVVGGDYTTVQVALLVLATGFGALGFSHVTDSGFWVVTRFLGLSVADGLRTWTVLTSVLGIAGFLLTAVCFGIVSAVGL</sequence>
<gene>
    <name evidence="2" type="ORF">M8330_11235</name>
</gene>
<proteinExistence type="predicted"/>
<dbReference type="PANTHER" id="PTHR30354">
    <property type="entry name" value="GNT FAMILY GLUCONATE TRANSPORTER"/>
    <property type="match status" value="1"/>
</dbReference>
<feature type="transmembrane region" description="Helical" evidence="1">
    <location>
        <begin position="289"/>
        <end position="308"/>
    </location>
</feature>
<evidence type="ECO:0000313" key="2">
    <source>
        <dbReference type="EMBL" id="MCM0620863.1"/>
    </source>
</evidence>